<dbReference type="EMBL" id="MK388135">
    <property type="protein sequence ID" value="QAV41416.1"/>
    <property type="molecule type" value="Genomic_DNA"/>
</dbReference>
<evidence type="ECO:0000313" key="16">
    <source>
        <dbReference type="EMBL" id="QAV42768.1"/>
    </source>
</evidence>
<evidence type="ECO:0000313" key="13">
    <source>
        <dbReference type="EMBL" id="QAV40233.1"/>
    </source>
</evidence>
<dbReference type="SUPFAM" id="SSF54695">
    <property type="entry name" value="POZ domain"/>
    <property type="match status" value="1"/>
</dbReference>
<dbReference type="Proteomes" id="UP000292892">
    <property type="component" value="Genome"/>
</dbReference>
<dbReference type="EMBL" id="MK388105">
    <property type="protein sequence ID" value="QAV36499.1"/>
    <property type="molecule type" value="Genomic_DNA"/>
</dbReference>
<dbReference type="Proteomes" id="UP000292368">
    <property type="component" value="Segment"/>
</dbReference>
<dbReference type="Proteomes" id="UP000293529">
    <property type="component" value="Segment"/>
</dbReference>
<dbReference type="EMBL" id="MK388113">
    <property type="protein sequence ID" value="QAV37698.1"/>
    <property type="molecule type" value="Genomic_DNA"/>
</dbReference>
<evidence type="ECO:0000313" key="10">
    <source>
        <dbReference type="EMBL" id="QAV38712.1"/>
    </source>
</evidence>
<evidence type="ECO:0000313" key="6">
    <source>
        <dbReference type="EMBL" id="QAV35332.1"/>
    </source>
</evidence>
<dbReference type="EMBL" id="MK388143">
    <property type="protein sequence ID" value="QAV42921.1"/>
    <property type="molecule type" value="Genomic_DNA"/>
</dbReference>
<dbReference type="EMBL" id="MK388106">
    <property type="protein sequence ID" value="QAV36515.1"/>
    <property type="molecule type" value="Genomic_DNA"/>
</dbReference>
<dbReference type="Proteomes" id="UP000292676">
    <property type="component" value="Segment"/>
</dbReference>
<dbReference type="EMBL" id="MK388127">
    <property type="protein sequence ID" value="QAV40217.1"/>
    <property type="molecule type" value="Genomic_DNA"/>
</dbReference>
<dbReference type="EMBL" id="MK388137">
    <property type="protein sequence ID" value="QAV41907.1"/>
    <property type="molecule type" value="Genomic_DNA"/>
</dbReference>
<dbReference type="EMBL" id="MK388102">
    <property type="protein sequence ID" value="QAV35992.1"/>
    <property type="molecule type" value="Genomic_DNA"/>
</dbReference>
<protein>
    <submittedName>
        <fullName evidence="8">M6</fullName>
    </submittedName>
</protein>
<evidence type="ECO:0000313" key="9">
    <source>
        <dbReference type="EMBL" id="QAV38543.1"/>
    </source>
</evidence>
<dbReference type="EMBL" id="MK388132">
    <property type="protein sequence ID" value="QAV40909.1"/>
    <property type="molecule type" value="Genomic_DNA"/>
</dbReference>
<dbReference type="Proteomes" id="UP000293753">
    <property type="component" value="Genome"/>
</dbReference>
<dbReference type="Proteomes" id="UP000291627">
    <property type="component" value="Segment"/>
</dbReference>
<feature type="domain" description="BTB" evidence="3">
    <location>
        <begin position="15"/>
        <end position="79"/>
    </location>
</feature>
<dbReference type="EMBL" id="MK388119">
    <property type="protein sequence ID" value="QAV38865.1"/>
    <property type="molecule type" value="Genomic_DNA"/>
</dbReference>
<evidence type="ECO:0000313" key="7">
    <source>
        <dbReference type="EMBL" id="QAV36346.1"/>
    </source>
</evidence>
<evidence type="ECO:0000259" key="3">
    <source>
        <dbReference type="PROSITE" id="PS50097"/>
    </source>
</evidence>
<evidence type="ECO:0000313" key="19">
    <source>
        <dbReference type="Proteomes" id="UP000294048"/>
    </source>
</evidence>
<evidence type="ECO:0000313" key="14">
    <source>
        <dbReference type="EMBL" id="QAV41416.1"/>
    </source>
</evidence>
<dbReference type="Pfam" id="PF01344">
    <property type="entry name" value="Kelch_1"/>
    <property type="match status" value="2"/>
</dbReference>
<dbReference type="PANTHER" id="PTHR45632">
    <property type="entry name" value="LD33804P"/>
    <property type="match status" value="1"/>
</dbReference>
<dbReference type="PROSITE" id="PS50097">
    <property type="entry name" value="BTB"/>
    <property type="match status" value="1"/>
</dbReference>
<dbReference type="EMBL" id="MK388128">
    <property type="protein sequence ID" value="QAV40233.1"/>
    <property type="molecule type" value="Genomic_DNA"/>
</dbReference>
<organism evidence="8 19">
    <name type="scientific">Myxoma virus</name>
    <dbReference type="NCBI Taxonomy" id="10273"/>
    <lineage>
        <taxon>Viruses</taxon>
        <taxon>Varidnaviria</taxon>
        <taxon>Bamfordvirae</taxon>
        <taxon>Nucleocytoviricota</taxon>
        <taxon>Pokkesviricetes</taxon>
        <taxon>Chitovirales</taxon>
        <taxon>Poxviridae</taxon>
        <taxon>Chordopoxvirinae</taxon>
        <taxon>Leporipoxvirus</taxon>
        <taxon>Leporipoxvirus myxoma</taxon>
    </lineage>
</organism>
<dbReference type="Proteomes" id="UP000291891">
    <property type="component" value="Segment"/>
</dbReference>
<dbReference type="Proteomes" id="UP000293058">
    <property type="component" value="Genome"/>
</dbReference>
<dbReference type="Pfam" id="PF00651">
    <property type="entry name" value="BTB"/>
    <property type="match status" value="1"/>
</dbReference>
<dbReference type="Proteomes" id="UP000293046">
    <property type="component" value="Segment"/>
</dbReference>
<dbReference type="Proteomes" id="UP000291454">
    <property type="component" value="Genome"/>
</dbReference>
<dbReference type="Proteomes" id="UP000292598">
    <property type="component" value="Segment"/>
</dbReference>
<dbReference type="EMBL" id="MK388129">
    <property type="protein sequence ID" value="QAV40402.1"/>
    <property type="molecule type" value="Genomic_DNA"/>
</dbReference>
<dbReference type="Gene3D" id="3.30.710.10">
    <property type="entry name" value="Potassium Channel Kv1.1, Chain A"/>
    <property type="match status" value="1"/>
</dbReference>
<dbReference type="InterPro" id="IPR006652">
    <property type="entry name" value="Kelch_1"/>
</dbReference>
<dbReference type="Gene3D" id="2.120.10.80">
    <property type="entry name" value="Kelch-type beta propeller"/>
    <property type="match status" value="2"/>
</dbReference>
<evidence type="ECO:0000313" key="8">
    <source>
        <dbReference type="EMBL" id="QAV37360.1"/>
    </source>
</evidence>
<dbReference type="EMBL" id="MK388099">
    <property type="protein sequence ID" value="QAV35332.1"/>
    <property type="molecule type" value="Genomic_DNA"/>
</dbReference>
<dbReference type="EMBL" id="MK388130">
    <property type="protein sequence ID" value="QAV40571.1"/>
    <property type="molecule type" value="Genomic_DNA"/>
</dbReference>
<dbReference type="EMBL" id="MK388119">
    <property type="protein sequence ID" value="QAV38712.1"/>
    <property type="molecule type" value="Genomic_DNA"/>
</dbReference>
<reference evidence="17 18" key="1">
    <citation type="journal article" date="2019" name="J. Virol.">
        <title>Punctuated evolution of myxoma virus: rapid and disjunct evolution of a recent viral lineage in Australia.</title>
        <authorList>
            <person name="Eden J.-S."/>
            <person name="Kerr P.J."/>
            <person name="Holmes E.C."/>
        </authorList>
    </citation>
    <scope>NUCLEOTIDE SEQUENCE [LARGE SCALE GENOMIC DNA]</scope>
    <source>
        <strain evidence="9">Aust/NSW/Deniliquin/02-2015</strain>
        <strain evidence="10">Aust/SA/Mt Gambier/01-2015</strain>
        <strain evidence="16">Aust/SA/Mt Gambier/03-2015</strain>
        <strain evidence="14">Aust/SA/Mt Gambier/09-2015</strain>
        <strain evidence="11">Aust/SA/Pukatja/03-2016</strain>
        <strain evidence="12">Aust/SA/Quorn/03-2016</strain>
        <strain evidence="13">Aust/SA/Sandy Creek/04-2016</strain>
        <strain evidence="15">Aust/SA/Stewarts Range Rd/09-2015</strain>
        <strain evidence="4">Aust/SA/Turretfield</strain>
        <strain evidence="7">Aust/Vic/Hattah/10-2012</strain>
        <strain evidence="8">Aust/Vic/Hoppers Crossing/03-2012</strain>
        <strain evidence="6">Aust/Vic/Wonga Park/03-2012</strain>
    </source>
</reference>
<dbReference type="EMBL" id="MK388126">
    <property type="protein sequence ID" value="QAV40048.1"/>
    <property type="molecule type" value="Genomic_DNA"/>
</dbReference>
<dbReference type="EMBL" id="MK388105">
    <property type="protein sequence ID" value="QAV36346.1"/>
    <property type="molecule type" value="Genomic_DNA"/>
</dbReference>
<dbReference type="EMBL" id="MK388131">
    <property type="protein sequence ID" value="QAV40740.1"/>
    <property type="molecule type" value="Genomic_DNA"/>
</dbReference>
<dbReference type="EMBL" id="MK388118">
    <property type="protein sequence ID" value="QAV38543.1"/>
    <property type="molecule type" value="Genomic_DNA"/>
</dbReference>
<dbReference type="EMBL" id="MK388099">
    <property type="protein sequence ID" value="QAV35485.1"/>
    <property type="molecule type" value="Genomic_DNA"/>
</dbReference>
<dbReference type="InterPro" id="IPR015915">
    <property type="entry name" value="Kelch-typ_b-propeller"/>
</dbReference>
<dbReference type="PIRSF" id="PIRSF003716">
    <property type="entry name" value="VAC_F3L"/>
    <property type="match status" value="1"/>
</dbReference>
<keyword evidence="2" id="KW-0677">Repeat</keyword>
<evidence type="ECO:0000313" key="4">
    <source>
        <dbReference type="EMBL" id="QAV34994.1"/>
    </source>
</evidence>
<dbReference type="EMBL" id="MK388135">
    <property type="protein sequence ID" value="QAV41569.1"/>
    <property type="molecule type" value="Genomic_DNA"/>
</dbReference>
<dbReference type="EMBL" id="MK388111">
    <property type="protein sequence ID" value="QAV37360.1"/>
    <property type="molecule type" value="Genomic_DNA"/>
</dbReference>
<dbReference type="EMBL" id="MK388132">
    <property type="protein sequence ID" value="QAV41062.1"/>
    <property type="molecule type" value="Genomic_DNA"/>
</dbReference>
<keyword evidence="1" id="KW-0880">Kelch repeat</keyword>
<evidence type="ECO:0000256" key="2">
    <source>
        <dbReference type="ARBA" id="ARBA00022737"/>
    </source>
</evidence>
<name>A0A481N9P0_9POXV</name>
<dbReference type="EMBL" id="MK388143">
    <property type="protein sequence ID" value="QAV42768.1"/>
    <property type="molecule type" value="Genomic_DNA"/>
</dbReference>
<dbReference type="Proteomes" id="UP000292684">
    <property type="component" value="Segment"/>
</dbReference>
<proteinExistence type="predicted"/>
<dbReference type="EMBL" id="MK388127">
    <property type="protein sequence ID" value="QAV40064.1"/>
    <property type="molecule type" value="Genomic_DNA"/>
</dbReference>
<evidence type="ECO:0000256" key="1">
    <source>
        <dbReference type="ARBA" id="ARBA00022441"/>
    </source>
</evidence>
<dbReference type="EMBL" id="MK388097">
    <property type="protein sequence ID" value="QAV35147.1"/>
    <property type="molecule type" value="Genomic_DNA"/>
</dbReference>
<dbReference type="EMBL" id="MK388111">
    <property type="protein sequence ID" value="QAV37513.1"/>
    <property type="molecule type" value="Genomic_DNA"/>
</dbReference>
<dbReference type="EMBL" id="MK388103">
    <property type="protein sequence ID" value="QAV36008.1"/>
    <property type="molecule type" value="Genomic_DNA"/>
</dbReference>
<dbReference type="EMBL" id="MK388130">
    <property type="protein sequence ID" value="QAV40724.1"/>
    <property type="molecule type" value="Genomic_DNA"/>
</dbReference>
<evidence type="ECO:0000313" key="12">
    <source>
        <dbReference type="EMBL" id="QAV40064.1"/>
    </source>
</evidence>
<sequence length="509" mass="58197">MERTLVSFLDSGTMSDITLVAGETSFTAHRLILSVHSDYFYRLFNGSFEVPDTITLDTDDGVLRTVLRYMYTGYSNIRDRTVEDLQSIIVLADYLGITKLVKECADYMVSRVDPTNCVSAFQFAETYHIEDLKRNLNTFLPELLLNSRGAFTKLDTDEAVVVLRASYEIVDRRFVLKAILDWVRKGPKRIERIKTLSAAIGDDVEQDDVYDVYARYVEEVKDIPRNPSLSHNCIVTIDRRRYIRAFNPETSWNTRIAHVDRIEVDDRFTAVCIDNVLYCLGGTLKHIPTSDVLGYDLLTGDCTPMPSMRQCRRNASACSVNGCVYAIGGIDEEDRLIPDVEYWTPEEDEEWYFGRYLYPNVEAAVACYKNELWVAGGTCGLYPTTFTNAVNRLTEDGWVEMAPLPTPRSGASMVVYKGRLYCVGGRTNEHTDTNHVYRYDDDRGAWERVENMTESRRNPICCVYNNALYVFGGRTNSAETYNGWKWHRINDVSLYTGCTNTACPFFIQR</sequence>
<dbReference type="Proteomes" id="UP000294116">
    <property type="component" value="Genome"/>
</dbReference>
<evidence type="ECO:0000313" key="18">
    <source>
        <dbReference type="Proteomes" id="UP000291454"/>
    </source>
</evidence>
<dbReference type="PANTHER" id="PTHR45632:SF3">
    <property type="entry name" value="KELCH-LIKE PROTEIN 32"/>
    <property type="match status" value="1"/>
</dbReference>
<dbReference type="SUPFAM" id="SSF117281">
    <property type="entry name" value="Kelch motif"/>
    <property type="match status" value="1"/>
</dbReference>
<dbReference type="EMBL" id="MK388131">
    <property type="protein sequence ID" value="QAV40893.1"/>
    <property type="molecule type" value="Genomic_DNA"/>
</dbReference>
<accession>A0A481N9P0</accession>
<dbReference type="EMBL" id="MK388106">
    <property type="protein sequence ID" value="QAV36668.1"/>
    <property type="molecule type" value="Genomic_DNA"/>
</dbReference>
<dbReference type="EMBL" id="MK388126">
    <property type="protein sequence ID" value="QAV39895.1"/>
    <property type="molecule type" value="Genomic_DNA"/>
</dbReference>
<dbReference type="Pfam" id="PF24681">
    <property type="entry name" value="Kelch_KLHDC2_KLHL20_DRC7"/>
    <property type="match status" value="1"/>
</dbReference>
<evidence type="ECO:0000313" key="15">
    <source>
        <dbReference type="EMBL" id="QAV41754.1"/>
    </source>
</evidence>
<dbReference type="EMBL" id="MK388102">
    <property type="protein sequence ID" value="QAV35839.1"/>
    <property type="molecule type" value="Genomic_DNA"/>
</dbReference>
<evidence type="ECO:0000313" key="11">
    <source>
        <dbReference type="EMBL" id="QAV39895.1"/>
    </source>
</evidence>
<dbReference type="EMBL" id="MK388129">
    <property type="protein sequence ID" value="QAV40555.1"/>
    <property type="molecule type" value="Genomic_DNA"/>
</dbReference>
<dbReference type="Proteomes" id="UP000292406">
    <property type="component" value="Segment"/>
</dbReference>
<gene>
    <name evidence="8" type="primary">m006L</name>
    <name evidence="5" type="synonym">m006R</name>
</gene>
<dbReference type="Proteomes" id="UP000293155">
    <property type="component" value="Genome"/>
</dbReference>
<dbReference type="Proteomes" id="UP000293894">
    <property type="component" value="Genome"/>
</dbReference>
<dbReference type="EMBL" id="MK388097">
    <property type="protein sequence ID" value="QAV34994.1"/>
    <property type="molecule type" value="Genomic_DNA"/>
</dbReference>
<dbReference type="EMBL" id="MK388128">
    <property type="protein sequence ID" value="QAV40386.1"/>
    <property type="molecule type" value="Genomic_DNA"/>
</dbReference>
<dbReference type="Proteomes" id="UP000294127">
    <property type="component" value="Segment"/>
</dbReference>
<dbReference type="SMART" id="SM00225">
    <property type="entry name" value="BTB"/>
    <property type="match status" value="1"/>
</dbReference>
<evidence type="ECO:0000313" key="5">
    <source>
        <dbReference type="EMBL" id="QAV35147.1"/>
    </source>
</evidence>
<dbReference type="InterPro" id="IPR024182">
    <property type="entry name" value="Vaccinia_A55R"/>
</dbReference>
<dbReference type="EMBL" id="MK388113">
    <property type="protein sequence ID" value="QAV37851.1"/>
    <property type="molecule type" value="Genomic_DNA"/>
</dbReference>
<dbReference type="Proteomes" id="UP000291290">
    <property type="component" value="Segment"/>
</dbReference>
<dbReference type="EMBL" id="MK388103">
    <property type="protein sequence ID" value="QAV36161.1"/>
    <property type="molecule type" value="Genomic_DNA"/>
</dbReference>
<evidence type="ECO:0000313" key="17">
    <source>
        <dbReference type="Proteomes" id="UP000291290"/>
    </source>
</evidence>
<dbReference type="EMBL" id="MK388137">
    <property type="protein sequence ID" value="QAV41754.1"/>
    <property type="molecule type" value="Genomic_DNA"/>
</dbReference>
<dbReference type="InterPro" id="IPR000210">
    <property type="entry name" value="BTB/POZ_dom"/>
</dbReference>
<dbReference type="EMBL" id="MK388118">
    <property type="protein sequence ID" value="QAV38696.1"/>
    <property type="molecule type" value="Genomic_DNA"/>
</dbReference>
<dbReference type="Proteomes" id="UP000293069">
    <property type="component" value="Segment"/>
</dbReference>
<dbReference type="SMART" id="SM00612">
    <property type="entry name" value="Kelch"/>
    <property type="match status" value="3"/>
</dbReference>
<dbReference type="InterPro" id="IPR011333">
    <property type="entry name" value="SKP1/BTB/POZ_sf"/>
</dbReference>
<dbReference type="Proteomes" id="UP000294048">
    <property type="component" value="Segment"/>
</dbReference>